<dbReference type="Proteomes" id="UP001154255">
    <property type="component" value="Unassembled WGS sequence"/>
</dbReference>
<reference evidence="4" key="1">
    <citation type="submission" date="2022-10" db="EMBL/GenBank/DDBJ databases">
        <authorList>
            <person name="Botero Cardona J."/>
        </authorList>
    </citation>
    <scope>NUCLEOTIDE SEQUENCE</scope>
    <source>
        <strain evidence="4">LMG 31819</strain>
        <strain evidence="5">R-53529</strain>
    </source>
</reference>
<dbReference type="EMBL" id="CAMXCM010000010">
    <property type="protein sequence ID" value="CAI3957262.1"/>
    <property type="molecule type" value="Genomic_DNA"/>
</dbReference>
<feature type="domain" description="Glycosyl transferase family 1" evidence="2">
    <location>
        <begin position="169"/>
        <end position="338"/>
    </location>
</feature>
<dbReference type="InterPro" id="IPR001296">
    <property type="entry name" value="Glyco_trans_1"/>
</dbReference>
<dbReference type="CDD" id="cd03801">
    <property type="entry name" value="GT4_PimA-like"/>
    <property type="match status" value="1"/>
</dbReference>
<dbReference type="Proteomes" id="UP001154259">
    <property type="component" value="Unassembled WGS sequence"/>
</dbReference>
<evidence type="ECO:0000313" key="5">
    <source>
        <dbReference type="EMBL" id="CAI3959335.1"/>
    </source>
</evidence>
<evidence type="ECO:0000259" key="2">
    <source>
        <dbReference type="Pfam" id="PF00534"/>
    </source>
</evidence>
<dbReference type="Pfam" id="PF13439">
    <property type="entry name" value="Glyco_transf_4"/>
    <property type="match status" value="1"/>
</dbReference>
<gene>
    <name evidence="5" type="ORF">R53529_LOCUS2200</name>
    <name evidence="4" type="ORF">R53530_LOCUS2197</name>
</gene>
<evidence type="ECO:0000313" key="4">
    <source>
        <dbReference type="EMBL" id="CAI3957262.1"/>
    </source>
</evidence>
<feature type="domain" description="Glycosyltransferase subfamily 4-like N-terminal" evidence="3">
    <location>
        <begin position="69"/>
        <end position="168"/>
    </location>
</feature>
<dbReference type="GO" id="GO:0016757">
    <property type="term" value="F:glycosyltransferase activity"/>
    <property type="evidence" value="ECO:0007669"/>
    <property type="project" value="InterPro"/>
</dbReference>
<sequence>MMDKTSRIMTVLPPKEGFSADCVGAVGLLVRRLAQPNDLIVGRALTSLPFPGLRYLEISKNWFSIFIKNKAYRYGVASVVRKYRPCLIEIHNRPEIALFIAQRFPKIPVTLTLHNDPLSMRGLKTSIERKRILRKVHVVAVSQWVKERFLSRQVVGNITILPNNIDLQEIPEYVPIPEREKKILFVGRVVADKGADLFVQICEQFLQIDPTWTVEIIGADRFDMNSPETPFIQQLKHQIKSKQIHMTGYLPYDQVLQKMAHASVVIMPSRWSEPFGMTALEAMACGTPLLASFVGALPQIVGQGGLLIDPKKPEHAVLLLSKLLKNMQLRQELSVKAIQQASVYNKQDAFQRLVAFRKRICSALTVEHY</sequence>
<dbReference type="Gene3D" id="3.40.50.2000">
    <property type="entry name" value="Glycogen Phosphorylase B"/>
    <property type="match status" value="2"/>
</dbReference>
<evidence type="ECO:0000313" key="7">
    <source>
        <dbReference type="Proteomes" id="UP001154259"/>
    </source>
</evidence>
<comment type="caution">
    <text evidence="4">The sequence shown here is derived from an EMBL/GenBank/DDBJ whole genome shotgun (WGS) entry which is preliminary data.</text>
</comment>
<dbReference type="EMBL" id="CAMXCS010000010">
    <property type="protein sequence ID" value="CAI3959335.1"/>
    <property type="molecule type" value="Genomic_DNA"/>
</dbReference>
<protein>
    <submittedName>
        <fullName evidence="4 5">Glycosyltransferase involved in cell wall bisynthesis (RfaB)</fullName>
    </submittedName>
</protein>
<dbReference type="InterPro" id="IPR028098">
    <property type="entry name" value="Glyco_trans_4-like_N"/>
</dbReference>
<evidence type="ECO:0000256" key="1">
    <source>
        <dbReference type="ARBA" id="ARBA00022679"/>
    </source>
</evidence>
<name>A0A9W4TNF7_9PROT</name>
<proteinExistence type="predicted"/>
<accession>A0A9W4TNF7</accession>
<dbReference type="SUPFAM" id="SSF53756">
    <property type="entry name" value="UDP-Glycosyltransferase/glycogen phosphorylase"/>
    <property type="match status" value="1"/>
</dbReference>
<dbReference type="Pfam" id="PF00534">
    <property type="entry name" value="Glycos_transf_1"/>
    <property type="match status" value="1"/>
</dbReference>
<organism evidence="4 6">
    <name type="scientific">Commensalibacter communis</name>
    <dbReference type="NCBI Taxonomy" id="2972786"/>
    <lineage>
        <taxon>Bacteria</taxon>
        <taxon>Pseudomonadati</taxon>
        <taxon>Pseudomonadota</taxon>
        <taxon>Alphaproteobacteria</taxon>
        <taxon>Acetobacterales</taxon>
        <taxon>Acetobacteraceae</taxon>
    </lineage>
</organism>
<keyword evidence="1" id="KW-0808">Transferase</keyword>
<evidence type="ECO:0000259" key="3">
    <source>
        <dbReference type="Pfam" id="PF13439"/>
    </source>
</evidence>
<dbReference type="PANTHER" id="PTHR46401">
    <property type="entry name" value="GLYCOSYLTRANSFERASE WBBK-RELATED"/>
    <property type="match status" value="1"/>
</dbReference>
<dbReference type="AlphaFoldDB" id="A0A9W4TNF7"/>
<dbReference type="PANTHER" id="PTHR46401:SF2">
    <property type="entry name" value="GLYCOSYLTRANSFERASE WBBK-RELATED"/>
    <property type="match status" value="1"/>
</dbReference>
<evidence type="ECO:0000313" key="6">
    <source>
        <dbReference type="Proteomes" id="UP001154255"/>
    </source>
</evidence>
<dbReference type="RefSeq" id="WP_271790619.1">
    <property type="nucleotide sequence ID" value="NZ_CAMXCM010000010.1"/>
</dbReference>
<dbReference type="GO" id="GO:0009103">
    <property type="term" value="P:lipopolysaccharide biosynthetic process"/>
    <property type="evidence" value="ECO:0007669"/>
    <property type="project" value="TreeGrafter"/>
</dbReference>
<keyword evidence="7" id="KW-1185">Reference proteome</keyword>